<feature type="region of interest" description="Disordered" evidence="1">
    <location>
        <begin position="358"/>
        <end position="402"/>
    </location>
</feature>
<dbReference type="RefSeq" id="XP_028343412.1">
    <property type="nucleotide sequence ID" value="XM_028487611.2"/>
</dbReference>
<proteinExistence type="predicted"/>
<dbReference type="AlphaFoldDB" id="A0A455B3R7"/>
<evidence type="ECO:0000313" key="2">
    <source>
        <dbReference type="Proteomes" id="UP000248484"/>
    </source>
</evidence>
<feature type="non-terminal residue" evidence="3">
    <location>
        <position position="466"/>
    </location>
</feature>
<evidence type="ECO:0000313" key="3">
    <source>
        <dbReference type="RefSeq" id="XP_028343412.1"/>
    </source>
</evidence>
<dbReference type="InParanoid" id="A0A455B3R7"/>
<gene>
    <name evidence="3" type="primary">LOC114485806</name>
</gene>
<feature type="compositionally biased region" description="Polar residues" evidence="1">
    <location>
        <begin position="382"/>
        <end position="396"/>
    </location>
</feature>
<evidence type="ECO:0000256" key="1">
    <source>
        <dbReference type="SAM" id="MobiDB-lite"/>
    </source>
</evidence>
<keyword evidence="2" id="KW-1185">Reference proteome</keyword>
<organism evidence="2 3">
    <name type="scientific">Physeter macrocephalus</name>
    <name type="common">Sperm whale</name>
    <name type="synonym">Physeter catodon</name>
    <dbReference type="NCBI Taxonomy" id="9755"/>
    <lineage>
        <taxon>Eukaryota</taxon>
        <taxon>Metazoa</taxon>
        <taxon>Chordata</taxon>
        <taxon>Craniata</taxon>
        <taxon>Vertebrata</taxon>
        <taxon>Euteleostomi</taxon>
        <taxon>Mammalia</taxon>
        <taxon>Eutheria</taxon>
        <taxon>Laurasiatheria</taxon>
        <taxon>Artiodactyla</taxon>
        <taxon>Whippomorpha</taxon>
        <taxon>Cetacea</taxon>
        <taxon>Odontoceti</taxon>
        <taxon>Physeteridae</taxon>
        <taxon>Physeter</taxon>
    </lineage>
</organism>
<protein>
    <submittedName>
        <fullName evidence="3">Uncharacterized protein</fullName>
    </submittedName>
</protein>
<dbReference type="Proteomes" id="UP000248484">
    <property type="component" value="Unplaced"/>
</dbReference>
<sequence>MHHSRPAFQIQLRHHQRNLCYTAGGNSHTIQGYGSAIARKYLLGCADTECTYNSAIMAATVRRPLSSYICTDTFTNSLRSKISTKKVCNNIPVITFNVESSRTTTNLTNLLSRGAHLHNPTAVTGLPWWRCTGCTQDAFTPSAGTILRCKRARLLCSTSSALGSNNTFSNPATENSVDKHDGNFLSSGHHRTGAYLTLALRGFSNINSTGQLPQNQSALHHGRRKYVSNHLLYTMSYAGEATLRGATKNNIYGTFVSPSTAGLSSSTVDTPRVRPFGAQSDSLSLRSTLKSEIVFGRCNWLVSVEEEGFTSLSRMSGATRSFFFAKKTKADSSKAAPSSGSAAVAGGQSSANANTLEATSVHETSKTPNPVDTKRSGEEVEGTTQPANSDTMSTNMGVRPWSTKLRTLPVGADVRNNGVSQLGIYEDERKLVSEERTSAFPFFVSSSTKGQKKDGDALPGAGPTAA</sequence>
<accession>A0A455B3R7</accession>
<feature type="compositionally biased region" description="Polar residues" evidence="1">
    <location>
        <begin position="358"/>
        <end position="370"/>
    </location>
</feature>
<dbReference type="GeneID" id="114485806"/>
<reference evidence="3" key="1">
    <citation type="submission" date="2025-08" db="UniProtKB">
        <authorList>
            <consortium name="RefSeq"/>
        </authorList>
    </citation>
    <scope>IDENTIFICATION</scope>
    <source>
        <tissue evidence="3">Muscle</tissue>
    </source>
</reference>
<dbReference type="KEGG" id="pcad:114485806"/>
<feature type="region of interest" description="Disordered" evidence="1">
    <location>
        <begin position="441"/>
        <end position="466"/>
    </location>
</feature>
<name>A0A455B3R7_PHYMC</name>